<evidence type="ECO:0000313" key="7">
    <source>
        <dbReference type="Proteomes" id="UP001497623"/>
    </source>
</evidence>
<dbReference type="Proteomes" id="UP001497623">
    <property type="component" value="Unassembled WGS sequence"/>
</dbReference>
<keyword evidence="7" id="KW-1185">Reference proteome</keyword>
<dbReference type="SMART" id="SM00398">
    <property type="entry name" value="HMG"/>
    <property type="match status" value="2"/>
</dbReference>
<feature type="region of interest" description="Disordered" evidence="4">
    <location>
        <begin position="205"/>
        <end position="229"/>
    </location>
</feature>
<feature type="region of interest" description="Disordered" evidence="4">
    <location>
        <begin position="1"/>
        <end position="20"/>
    </location>
</feature>
<dbReference type="Pfam" id="PF00505">
    <property type="entry name" value="HMG_box"/>
    <property type="match status" value="1"/>
</dbReference>
<evidence type="ECO:0000256" key="3">
    <source>
        <dbReference type="PROSITE-ProRule" id="PRU00267"/>
    </source>
</evidence>
<feature type="DNA-binding region" description="HMG box" evidence="3">
    <location>
        <begin position="21"/>
        <end position="89"/>
    </location>
</feature>
<proteinExistence type="predicted"/>
<feature type="region of interest" description="Disordered" evidence="4">
    <location>
        <begin position="99"/>
        <end position="132"/>
    </location>
</feature>
<organism evidence="6 7">
    <name type="scientific">Meganyctiphanes norvegica</name>
    <name type="common">Northern krill</name>
    <name type="synonym">Thysanopoda norvegica</name>
    <dbReference type="NCBI Taxonomy" id="48144"/>
    <lineage>
        <taxon>Eukaryota</taxon>
        <taxon>Metazoa</taxon>
        <taxon>Ecdysozoa</taxon>
        <taxon>Arthropoda</taxon>
        <taxon>Crustacea</taxon>
        <taxon>Multicrustacea</taxon>
        <taxon>Malacostraca</taxon>
        <taxon>Eumalacostraca</taxon>
        <taxon>Eucarida</taxon>
        <taxon>Euphausiacea</taxon>
        <taxon>Euphausiidae</taxon>
        <taxon>Meganyctiphanes</taxon>
    </lineage>
</organism>
<reference evidence="6 7" key="1">
    <citation type="submission" date="2024-05" db="EMBL/GenBank/DDBJ databases">
        <authorList>
            <person name="Wallberg A."/>
        </authorList>
    </citation>
    <scope>NUCLEOTIDE SEQUENCE [LARGE SCALE GENOMIC DNA]</scope>
</reference>
<dbReference type="GO" id="GO:0003677">
    <property type="term" value="F:DNA binding"/>
    <property type="evidence" value="ECO:0007669"/>
    <property type="project" value="UniProtKB-UniRule"/>
</dbReference>
<comment type="caution">
    <text evidence="6">The sequence shown here is derived from an EMBL/GenBank/DDBJ whole genome shotgun (WGS) entry which is preliminary data.</text>
</comment>
<dbReference type="Gene3D" id="1.10.30.10">
    <property type="entry name" value="High mobility group box domain"/>
    <property type="match status" value="2"/>
</dbReference>
<dbReference type="PANTHER" id="PTHR46040:SF3">
    <property type="entry name" value="HIGH MOBILITY GROUP PROTEIN 2"/>
    <property type="match status" value="1"/>
</dbReference>
<evidence type="ECO:0000256" key="4">
    <source>
        <dbReference type="SAM" id="MobiDB-lite"/>
    </source>
</evidence>
<dbReference type="PROSITE" id="PS50118">
    <property type="entry name" value="HMG_BOX_2"/>
    <property type="match status" value="2"/>
</dbReference>
<feature type="compositionally biased region" description="Polar residues" evidence="4">
    <location>
        <begin position="1"/>
        <end position="10"/>
    </location>
</feature>
<dbReference type="GO" id="GO:0010468">
    <property type="term" value="P:regulation of gene expression"/>
    <property type="evidence" value="ECO:0007669"/>
    <property type="project" value="TreeGrafter"/>
</dbReference>
<feature type="compositionally biased region" description="Polar residues" evidence="4">
    <location>
        <begin position="210"/>
        <end position="229"/>
    </location>
</feature>
<dbReference type="InterPro" id="IPR051965">
    <property type="entry name" value="ChromReg_NeuronalGeneExpr"/>
</dbReference>
<feature type="DNA-binding region" description="HMG box" evidence="3">
    <location>
        <begin position="130"/>
        <end position="192"/>
    </location>
</feature>
<dbReference type="Pfam" id="PF09011">
    <property type="entry name" value="HMG_box_2"/>
    <property type="match status" value="1"/>
</dbReference>
<feature type="domain" description="HMG box" evidence="5">
    <location>
        <begin position="21"/>
        <end position="89"/>
    </location>
</feature>
<feature type="domain" description="HMG box" evidence="5">
    <location>
        <begin position="130"/>
        <end position="192"/>
    </location>
</feature>
<protein>
    <recommendedName>
        <fullName evidence="5">HMG box domain-containing protein</fullName>
    </recommendedName>
</protein>
<keyword evidence="1 3" id="KW-0238">DNA-binding</keyword>
<feature type="non-terminal residue" evidence="6">
    <location>
        <position position="1"/>
    </location>
</feature>
<feature type="compositionally biased region" description="Basic residues" evidence="4">
    <location>
        <begin position="104"/>
        <end position="120"/>
    </location>
</feature>
<evidence type="ECO:0000256" key="1">
    <source>
        <dbReference type="ARBA" id="ARBA00023125"/>
    </source>
</evidence>
<accession>A0AAV2RJF7</accession>
<dbReference type="GO" id="GO:0005634">
    <property type="term" value="C:nucleus"/>
    <property type="evidence" value="ECO:0007669"/>
    <property type="project" value="UniProtKB-UniRule"/>
</dbReference>
<evidence type="ECO:0000313" key="6">
    <source>
        <dbReference type="EMBL" id="CAL4124048.1"/>
    </source>
</evidence>
<evidence type="ECO:0000259" key="5">
    <source>
        <dbReference type="PROSITE" id="PS50118"/>
    </source>
</evidence>
<dbReference type="EMBL" id="CAXKWB010021990">
    <property type="protein sequence ID" value="CAL4124048.1"/>
    <property type="molecule type" value="Genomic_DNA"/>
</dbReference>
<keyword evidence="2 3" id="KW-0539">Nucleus</keyword>
<dbReference type="SUPFAM" id="SSF47095">
    <property type="entry name" value="HMG-box"/>
    <property type="match status" value="2"/>
</dbReference>
<sequence>SLTSVAQKQTVAEELGLPPPPKIPINGYFRYAAAIRPNIKRQYPKMEARDITARLALHWQNLPPIEKDRWNKEFQKDKEAYALKLAEYLRKLSPKQIEDMKDLKSKRRQDKQKRTLKRERKRESEELGKPKHPGNVFMQYLMSLDRGEATMKEFLSGAASRWRSLPEEDKEVYRRKAKVLKDQYEAKLKNWEMKMIREGRPDLVRRQNQIEDLSTTQNVRRSLKNLQNP</sequence>
<dbReference type="InterPro" id="IPR036910">
    <property type="entry name" value="HMG_box_dom_sf"/>
</dbReference>
<name>A0AAV2RJF7_MEGNR</name>
<dbReference type="InterPro" id="IPR009071">
    <property type="entry name" value="HMG_box_dom"/>
</dbReference>
<dbReference type="AlphaFoldDB" id="A0AAV2RJF7"/>
<evidence type="ECO:0000256" key="2">
    <source>
        <dbReference type="ARBA" id="ARBA00023242"/>
    </source>
</evidence>
<gene>
    <name evidence="6" type="ORF">MNOR_LOCUS24190</name>
</gene>
<dbReference type="PANTHER" id="PTHR46040">
    <property type="entry name" value="HIGH MOBILITY GROUP PROTEIN 2"/>
    <property type="match status" value="1"/>
</dbReference>